<keyword evidence="1" id="KW-1185">Reference proteome</keyword>
<protein>
    <submittedName>
        <fullName evidence="2">Uncharacterized protein LOC142180149</fullName>
    </submittedName>
</protein>
<dbReference type="RefSeq" id="XP_075107185.1">
    <property type="nucleotide sequence ID" value="XM_075251084.1"/>
</dbReference>
<gene>
    <name evidence="2" type="primary">LOC142180149</name>
</gene>
<accession>A0AC58UCH9</accession>
<organism evidence="1 2">
    <name type="scientific">Nicotiana tabacum</name>
    <name type="common">Common tobacco</name>
    <dbReference type="NCBI Taxonomy" id="4097"/>
    <lineage>
        <taxon>Eukaryota</taxon>
        <taxon>Viridiplantae</taxon>
        <taxon>Streptophyta</taxon>
        <taxon>Embryophyta</taxon>
        <taxon>Tracheophyta</taxon>
        <taxon>Spermatophyta</taxon>
        <taxon>Magnoliopsida</taxon>
        <taxon>eudicotyledons</taxon>
        <taxon>Gunneridae</taxon>
        <taxon>Pentapetalae</taxon>
        <taxon>asterids</taxon>
        <taxon>lamiids</taxon>
        <taxon>Solanales</taxon>
        <taxon>Solanaceae</taxon>
        <taxon>Nicotianoideae</taxon>
        <taxon>Nicotianeae</taxon>
        <taxon>Nicotiana</taxon>
    </lineage>
</organism>
<evidence type="ECO:0000313" key="1">
    <source>
        <dbReference type="Proteomes" id="UP000790787"/>
    </source>
</evidence>
<reference evidence="1" key="1">
    <citation type="journal article" date="2014" name="Nat. Commun.">
        <title>The tobacco genome sequence and its comparison with those of tomato and potato.</title>
        <authorList>
            <person name="Sierro N."/>
            <person name="Battey J.N."/>
            <person name="Ouadi S."/>
            <person name="Bakaher N."/>
            <person name="Bovet L."/>
            <person name="Willig A."/>
            <person name="Goepfert S."/>
            <person name="Peitsch M.C."/>
            <person name="Ivanov N.V."/>
        </authorList>
    </citation>
    <scope>NUCLEOTIDE SEQUENCE [LARGE SCALE GENOMIC DNA]</scope>
</reference>
<reference evidence="2" key="2">
    <citation type="submission" date="2025-08" db="UniProtKB">
        <authorList>
            <consortium name="RefSeq"/>
        </authorList>
    </citation>
    <scope>IDENTIFICATION</scope>
    <source>
        <tissue evidence="2">Leaf</tissue>
    </source>
</reference>
<name>A0AC58UCH9_TOBAC</name>
<dbReference type="Proteomes" id="UP000790787">
    <property type="component" value="Chromosome 4"/>
</dbReference>
<proteinExistence type="predicted"/>
<sequence>MYLESLKKSEYYCVILDYEFCCKWPSWWHYVFSSAQAVWNDLHELFNKVDGSRSFNLHKEIAILSQGTTSVSVYFSKLKNLWEEFEALVPAPGSQILMMSPTPTVNQTYALIINDEGQKSIVAASGLLGANPAMYANHYDVAMYTKTGHGGNHKFKKNYNIQCDFCKMKGHNKENYYKIVGYPSEFKNRKSGS</sequence>
<evidence type="ECO:0000313" key="2">
    <source>
        <dbReference type="RefSeq" id="XP_075107185.1"/>
    </source>
</evidence>